<dbReference type="AlphaFoldDB" id="A0A1D1VED8"/>
<sequence>MSPAEAVVQKYRQGAVAENSRSTKEGGTGAASDRPPSLSAGDKFRDLLTRLQNLGEEFADSPVGSIYG</sequence>
<keyword evidence="3" id="KW-1185">Reference proteome</keyword>
<feature type="region of interest" description="Disordered" evidence="1">
    <location>
        <begin position="1"/>
        <end position="41"/>
    </location>
</feature>
<evidence type="ECO:0000313" key="2">
    <source>
        <dbReference type="EMBL" id="GAV00015.1"/>
    </source>
</evidence>
<evidence type="ECO:0000313" key="3">
    <source>
        <dbReference type="Proteomes" id="UP000186922"/>
    </source>
</evidence>
<evidence type="ECO:0000256" key="1">
    <source>
        <dbReference type="SAM" id="MobiDB-lite"/>
    </source>
</evidence>
<comment type="caution">
    <text evidence="2">The sequence shown here is derived from an EMBL/GenBank/DDBJ whole genome shotgun (WGS) entry which is preliminary data.</text>
</comment>
<protein>
    <submittedName>
        <fullName evidence="2">Uncharacterized protein</fullName>
    </submittedName>
</protein>
<reference evidence="2 3" key="1">
    <citation type="journal article" date="2016" name="Nat. Commun.">
        <title>Extremotolerant tardigrade genome and improved radiotolerance of human cultured cells by tardigrade-unique protein.</title>
        <authorList>
            <person name="Hashimoto T."/>
            <person name="Horikawa D.D."/>
            <person name="Saito Y."/>
            <person name="Kuwahara H."/>
            <person name="Kozuka-Hata H."/>
            <person name="Shin-I T."/>
            <person name="Minakuchi Y."/>
            <person name="Ohishi K."/>
            <person name="Motoyama A."/>
            <person name="Aizu T."/>
            <person name="Enomoto A."/>
            <person name="Kondo K."/>
            <person name="Tanaka S."/>
            <person name="Hara Y."/>
            <person name="Koshikawa S."/>
            <person name="Sagara H."/>
            <person name="Miura T."/>
            <person name="Yokobori S."/>
            <person name="Miyagawa K."/>
            <person name="Suzuki Y."/>
            <person name="Kubo T."/>
            <person name="Oyama M."/>
            <person name="Kohara Y."/>
            <person name="Fujiyama A."/>
            <person name="Arakawa K."/>
            <person name="Katayama T."/>
            <person name="Toyoda A."/>
            <person name="Kunieda T."/>
        </authorList>
    </citation>
    <scope>NUCLEOTIDE SEQUENCE [LARGE SCALE GENOMIC DNA]</scope>
    <source>
        <strain evidence="2 3">YOKOZUNA-1</strain>
    </source>
</reference>
<dbReference type="Proteomes" id="UP000186922">
    <property type="component" value="Unassembled WGS sequence"/>
</dbReference>
<gene>
    <name evidence="2" type="primary">RvY_10929-1</name>
    <name evidence="2" type="synonym">RvY_10929.1</name>
    <name evidence="2" type="ORF">RvY_10929</name>
</gene>
<accession>A0A1D1VED8</accession>
<proteinExistence type="predicted"/>
<name>A0A1D1VED8_RAMVA</name>
<dbReference type="EMBL" id="BDGG01000005">
    <property type="protein sequence ID" value="GAV00015.1"/>
    <property type="molecule type" value="Genomic_DNA"/>
</dbReference>
<organism evidence="2 3">
    <name type="scientific">Ramazzottius varieornatus</name>
    <name type="common">Water bear</name>
    <name type="synonym">Tardigrade</name>
    <dbReference type="NCBI Taxonomy" id="947166"/>
    <lineage>
        <taxon>Eukaryota</taxon>
        <taxon>Metazoa</taxon>
        <taxon>Ecdysozoa</taxon>
        <taxon>Tardigrada</taxon>
        <taxon>Eutardigrada</taxon>
        <taxon>Parachela</taxon>
        <taxon>Hypsibioidea</taxon>
        <taxon>Ramazzottiidae</taxon>
        <taxon>Ramazzottius</taxon>
    </lineage>
</organism>